<dbReference type="RefSeq" id="WP_243550298.1">
    <property type="nucleotide sequence ID" value="NZ_CP094532.1"/>
</dbReference>
<dbReference type="InterPro" id="IPR002625">
    <property type="entry name" value="Smr_dom"/>
</dbReference>
<name>A0ABY4BQP1_9FLAO</name>
<dbReference type="PROSITE" id="PS50828">
    <property type="entry name" value="SMR"/>
    <property type="match status" value="1"/>
</dbReference>
<keyword evidence="3" id="KW-1185">Reference proteome</keyword>
<dbReference type="EMBL" id="CP094532">
    <property type="protein sequence ID" value="UOE41511.1"/>
    <property type="molecule type" value="Genomic_DNA"/>
</dbReference>
<evidence type="ECO:0000259" key="1">
    <source>
        <dbReference type="PROSITE" id="PS50828"/>
    </source>
</evidence>
<evidence type="ECO:0000313" key="3">
    <source>
        <dbReference type="Proteomes" id="UP000831460"/>
    </source>
</evidence>
<feature type="domain" description="Smr" evidence="1">
    <location>
        <begin position="101"/>
        <end position="164"/>
    </location>
</feature>
<evidence type="ECO:0000313" key="2">
    <source>
        <dbReference type="EMBL" id="UOE41511.1"/>
    </source>
</evidence>
<dbReference type="Pfam" id="PF01713">
    <property type="entry name" value="Smr"/>
    <property type="match status" value="1"/>
</dbReference>
<reference evidence="2 3" key="1">
    <citation type="submission" date="2022-03" db="EMBL/GenBank/DDBJ databases">
        <title>Chryseobacterium sp. isolated from particulate matters in swine house.</title>
        <authorList>
            <person name="Won M."/>
            <person name="Kim S.-J."/>
            <person name="Kwon S.-W."/>
        </authorList>
    </citation>
    <scope>NUCLEOTIDE SEQUENCE [LARGE SCALE GENOMIC DNA]</scope>
    <source>
        <strain evidence="2 3">SC2-2</strain>
    </source>
</reference>
<protein>
    <submittedName>
        <fullName evidence="2">Smr/MutS family protein</fullName>
    </submittedName>
</protein>
<sequence length="164" mass="19286">MKIGDHVSVIDEDLEGKITSVKQDTVYFKDDHGFVHEYQKEKLVLKNASIYEELGTVNKKVQTKSTSQKNPKIHKVLDLHFEKLVENPKQYDATERLFIQRDHLIETIEFCRKNKIRKLEIIHGIGDGVLQKMVHDYLEGQTNLEFEDHEFFYHQTGKVTVFIK</sequence>
<dbReference type="Gene3D" id="3.30.1370.110">
    <property type="match status" value="1"/>
</dbReference>
<proteinExistence type="predicted"/>
<accession>A0ABY4BQP1</accession>
<organism evidence="2 3">
    <name type="scientific">Chryseobacterium suipulveris</name>
    <dbReference type="NCBI Taxonomy" id="2929800"/>
    <lineage>
        <taxon>Bacteria</taxon>
        <taxon>Pseudomonadati</taxon>
        <taxon>Bacteroidota</taxon>
        <taxon>Flavobacteriia</taxon>
        <taxon>Flavobacteriales</taxon>
        <taxon>Weeksellaceae</taxon>
        <taxon>Chryseobacterium group</taxon>
        <taxon>Chryseobacterium</taxon>
    </lineage>
</organism>
<dbReference type="InterPro" id="IPR036063">
    <property type="entry name" value="Smr_dom_sf"/>
</dbReference>
<gene>
    <name evidence="2" type="ORF">MTP09_02390</name>
</gene>
<dbReference type="Proteomes" id="UP000831460">
    <property type="component" value="Chromosome"/>
</dbReference>